<dbReference type="RefSeq" id="WP_047754429.1">
    <property type="nucleotide sequence ID" value="NZ_CAJUHA010000008.1"/>
</dbReference>
<keyword evidence="7" id="KW-0862">Zinc</keyword>
<keyword evidence="5 11" id="KW-0812">Transmembrane</keyword>
<dbReference type="SMART" id="SM00228">
    <property type="entry name" value="PDZ"/>
    <property type="match status" value="1"/>
</dbReference>
<dbReference type="Gene3D" id="2.30.42.10">
    <property type="match status" value="1"/>
</dbReference>
<evidence type="ECO:0000256" key="7">
    <source>
        <dbReference type="ARBA" id="ARBA00022833"/>
    </source>
</evidence>
<dbReference type="KEGG" id="kpf:IX53_05105"/>
<dbReference type="PROSITE" id="PS50106">
    <property type="entry name" value="PDZ"/>
    <property type="match status" value="1"/>
</dbReference>
<dbReference type="GO" id="GO:0016020">
    <property type="term" value="C:membrane"/>
    <property type="evidence" value="ECO:0007669"/>
    <property type="project" value="UniProtKB-SubCell"/>
</dbReference>
<dbReference type="GO" id="GO:0004222">
    <property type="term" value="F:metalloendopeptidase activity"/>
    <property type="evidence" value="ECO:0007669"/>
    <property type="project" value="InterPro"/>
</dbReference>
<evidence type="ECO:0000256" key="3">
    <source>
        <dbReference type="ARBA" id="ARBA00007931"/>
    </source>
</evidence>
<evidence type="ECO:0000256" key="5">
    <source>
        <dbReference type="ARBA" id="ARBA00022692"/>
    </source>
</evidence>
<dbReference type="STRING" id="1330330.IX53_05105"/>
<dbReference type="PANTHER" id="PTHR42837">
    <property type="entry name" value="REGULATOR OF SIGMA-E PROTEASE RSEP"/>
    <property type="match status" value="1"/>
</dbReference>
<feature type="transmembrane region" description="Helical" evidence="11">
    <location>
        <begin position="96"/>
        <end position="123"/>
    </location>
</feature>
<dbReference type="EMBL" id="CP011232">
    <property type="protein sequence ID" value="AKI97295.1"/>
    <property type="molecule type" value="Genomic_DNA"/>
</dbReference>
<keyword evidence="6" id="KW-0378">Hydrolase</keyword>
<dbReference type="InterPro" id="IPR004387">
    <property type="entry name" value="Pept_M50_Zn"/>
</dbReference>
<reference evidence="13 14" key="1">
    <citation type="submission" date="2015-04" db="EMBL/GenBank/DDBJ databases">
        <title>Complete Genome Sequence of Kosmotoga pacifica SLHLJ1.</title>
        <authorList>
            <person name="Jiang L.J."/>
            <person name="Shao Z.Z."/>
            <person name="Jebbar M."/>
        </authorList>
    </citation>
    <scope>NUCLEOTIDE SEQUENCE [LARGE SCALE GENOMIC DNA]</scope>
    <source>
        <strain evidence="13 14">SLHLJ1</strain>
    </source>
</reference>
<evidence type="ECO:0000256" key="8">
    <source>
        <dbReference type="ARBA" id="ARBA00022989"/>
    </source>
</evidence>
<feature type="domain" description="PDZ" evidence="12">
    <location>
        <begin position="126"/>
        <end position="180"/>
    </location>
</feature>
<evidence type="ECO:0000256" key="11">
    <source>
        <dbReference type="SAM" id="Phobius"/>
    </source>
</evidence>
<name>A0A0G2Z6R0_9BACT</name>
<evidence type="ECO:0000256" key="6">
    <source>
        <dbReference type="ARBA" id="ARBA00022801"/>
    </source>
</evidence>
<keyword evidence="8 11" id="KW-1133">Transmembrane helix</keyword>
<dbReference type="InterPro" id="IPR008915">
    <property type="entry name" value="Peptidase_M50"/>
</dbReference>
<dbReference type="InterPro" id="IPR041489">
    <property type="entry name" value="PDZ_6"/>
</dbReference>
<accession>A0A0G2Z6R0</accession>
<keyword evidence="9" id="KW-0482">Metalloprotease</keyword>
<dbReference type="Pfam" id="PF02163">
    <property type="entry name" value="Peptidase_M50"/>
    <property type="match status" value="1"/>
</dbReference>
<gene>
    <name evidence="13" type="ORF">IX53_05105</name>
</gene>
<organism evidence="13 14">
    <name type="scientific">Kosmotoga pacifica</name>
    <dbReference type="NCBI Taxonomy" id="1330330"/>
    <lineage>
        <taxon>Bacteria</taxon>
        <taxon>Thermotogati</taxon>
        <taxon>Thermotogota</taxon>
        <taxon>Thermotogae</taxon>
        <taxon>Kosmotogales</taxon>
        <taxon>Kosmotogaceae</taxon>
        <taxon>Kosmotoga</taxon>
    </lineage>
</organism>
<dbReference type="PATRIC" id="fig|1330330.3.peg.1024"/>
<dbReference type="GO" id="GO:0006508">
    <property type="term" value="P:proteolysis"/>
    <property type="evidence" value="ECO:0007669"/>
    <property type="project" value="UniProtKB-KW"/>
</dbReference>
<protein>
    <submittedName>
        <fullName evidence="13">Peptidase M50</fullName>
    </submittedName>
</protein>
<comment type="subcellular location">
    <subcellularLocation>
        <location evidence="2">Membrane</location>
        <topology evidence="2">Multi-pass membrane protein</topology>
    </subcellularLocation>
</comment>
<dbReference type="Pfam" id="PF17820">
    <property type="entry name" value="PDZ_6"/>
    <property type="match status" value="1"/>
</dbReference>
<sequence length="506" mass="56057">MIALYFIAIFTGVVVAHELGHYIFARFFGVRILEFAIGFGPKLFSIKGKETTFSIRLIPLGGYVKMAGENLETLDEHAEDIPKEQLFNTKPSWQRFLIAFSGPLFSILAGFLIFAIAGAIWGFPEVIIERVQPNSPAYYAGLQSGDRIVSINGGTVIESSTLSRKVKTGRALTLDIERNGELIEVDIQPRLLPEGAVFVLGDVEGSPGKKLVSIDGVLVDNGYSAIAQSLRQGEIVELVFEDGKKVRATMEYLSLTEPYFALGIYYASFEPEFNIDARNFKAGDRIVRINDFPVRDGLDFSYLIQSISADQSTMYLYFTGNMLEQVVTGLPEDLEIEVLRNGQLVTIRMSKSEFISILEEPNVFKRGFDYWYPGNVFEAFSLGVKWATELLRTMVVVISNLFTGQASLREFTGPVGIVKLVGDAAKAGIKMVILLVGLITLNLGVINLLPLPALDGGRMILALVEMVIRRRIDPKVEAYIQTIGFFILIGIILYITAIDVGRFLGR</sequence>
<dbReference type="PANTHER" id="PTHR42837:SF2">
    <property type="entry name" value="MEMBRANE METALLOPROTEASE ARASP2, CHLOROPLASTIC-RELATED"/>
    <property type="match status" value="1"/>
</dbReference>
<proteinExistence type="inferred from homology"/>
<evidence type="ECO:0000256" key="4">
    <source>
        <dbReference type="ARBA" id="ARBA00022670"/>
    </source>
</evidence>
<dbReference type="SUPFAM" id="SSF50156">
    <property type="entry name" value="PDZ domain-like"/>
    <property type="match status" value="2"/>
</dbReference>
<keyword evidence="14" id="KW-1185">Reference proteome</keyword>
<keyword evidence="10 11" id="KW-0472">Membrane</keyword>
<evidence type="ECO:0000313" key="13">
    <source>
        <dbReference type="EMBL" id="AKI97295.1"/>
    </source>
</evidence>
<evidence type="ECO:0000256" key="1">
    <source>
        <dbReference type="ARBA" id="ARBA00001947"/>
    </source>
</evidence>
<comment type="cofactor">
    <cofactor evidence="1">
        <name>Zn(2+)</name>
        <dbReference type="ChEBI" id="CHEBI:29105"/>
    </cofactor>
</comment>
<feature type="transmembrane region" description="Helical" evidence="11">
    <location>
        <begin position="478"/>
        <end position="498"/>
    </location>
</feature>
<feature type="transmembrane region" description="Helical" evidence="11">
    <location>
        <begin position="428"/>
        <end position="449"/>
    </location>
</feature>
<dbReference type="InterPro" id="IPR036034">
    <property type="entry name" value="PDZ_sf"/>
</dbReference>
<dbReference type="Proteomes" id="UP000035159">
    <property type="component" value="Chromosome"/>
</dbReference>
<dbReference type="InterPro" id="IPR001478">
    <property type="entry name" value="PDZ"/>
</dbReference>
<evidence type="ECO:0000259" key="12">
    <source>
        <dbReference type="PROSITE" id="PS50106"/>
    </source>
</evidence>
<dbReference type="CDD" id="cd06163">
    <property type="entry name" value="S2P-M50_PDZ_RseP-like"/>
    <property type="match status" value="1"/>
</dbReference>
<evidence type="ECO:0000256" key="10">
    <source>
        <dbReference type="ARBA" id="ARBA00023136"/>
    </source>
</evidence>
<comment type="similarity">
    <text evidence="3">Belongs to the peptidase M50B family.</text>
</comment>
<keyword evidence="4" id="KW-0645">Protease</keyword>
<evidence type="ECO:0000256" key="9">
    <source>
        <dbReference type="ARBA" id="ARBA00023049"/>
    </source>
</evidence>
<dbReference type="OrthoDB" id="9782003at2"/>
<dbReference type="AlphaFoldDB" id="A0A0G2Z6R0"/>
<evidence type="ECO:0000313" key="14">
    <source>
        <dbReference type="Proteomes" id="UP000035159"/>
    </source>
</evidence>
<evidence type="ECO:0000256" key="2">
    <source>
        <dbReference type="ARBA" id="ARBA00004141"/>
    </source>
</evidence>